<protein>
    <submittedName>
        <fullName evidence="2">GNAT family N-acetyltransferase</fullName>
    </submittedName>
</protein>
<dbReference type="Proteomes" id="UP000215563">
    <property type="component" value="Unassembled WGS sequence"/>
</dbReference>
<dbReference type="GO" id="GO:0016747">
    <property type="term" value="F:acyltransferase activity, transferring groups other than amino-acyl groups"/>
    <property type="evidence" value="ECO:0007669"/>
    <property type="project" value="InterPro"/>
</dbReference>
<keyword evidence="3" id="KW-1185">Reference proteome</keyword>
<dbReference type="EMBL" id="NMQU01000080">
    <property type="protein sequence ID" value="OXM47102.1"/>
    <property type="molecule type" value="Genomic_DNA"/>
</dbReference>
<dbReference type="Pfam" id="PF00583">
    <property type="entry name" value="Acetyltransf_1"/>
    <property type="match status" value="1"/>
</dbReference>
<comment type="caution">
    <text evidence="2">The sequence shown here is derived from an EMBL/GenBank/DDBJ whole genome shotgun (WGS) entry which is preliminary data.</text>
</comment>
<dbReference type="Gene3D" id="3.40.630.30">
    <property type="match status" value="1"/>
</dbReference>
<reference evidence="2 3" key="1">
    <citation type="submission" date="2017-07" db="EMBL/GenBank/DDBJ databases">
        <title>Amycolatopsis alba DSM 44262 Genome sequencing and assembly.</title>
        <authorList>
            <person name="Kaur N."/>
            <person name="Mayilraj S."/>
        </authorList>
    </citation>
    <scope>NUCLEOTIDE SEQUENCE [LARGE SCALE GENOMIC DNA]</scope>
    <source>
        <strain evidence="2 3">DSM 44262</strain>
    </source>
</reference>
<sequence>MHSETIRSVQSYLRITAAKFHETERVGPFLAMFDPESDYCGCNYAIPDFGAVPTEDEVARLTEAFRRRGRVPNLDFLREAVPAAEAVLVQCGYTPERGLPFMICTPEQVVERPKPAGISLVVPKTVDEFRKMIRAQNVAFGEADPDEHVDPFPSQLSGESTSVMAVAENGEVVGGGVATGIIDGASEIQGIAVIAEYRSRGIAGAMAEYLTREAHARGARSVFLIPALGQREPVYGPVGFKTVAESVRLSLV</sequence>
<name>A0A229RKC4_AMYAL</name>
<keyword evidence="2" id="KW-0808">Transferase</keyword>
<accession>A0A229RKC4</accession>
<dbReference type="PROSITE" id="PS51186">
    <property type="entry name" value="GNAT"/>
    <property type="match status" value="1"/>
</dbReference>
<proteinExistence type="predicted"/>
<dbReference type="InterPro" id="IPR000182">
    <property type="entry name" value="GNAT_dom"/>
</dbReference>
<dbReference type="SUPFAM" id="SSF55729">
    <property type="entry name" value="Acyl-CoA N-acyltransferases (Nat)"/>
    <property type="match status" value="1"/>
</dbReference>
<gene>
    <name evidence="2" type="ORF">CFP75_25100</name>
</gene>
<evidence type="ECO:0000313" key="3">
    <source>
        <dbReference type="Proteomes" id="UP000215563"/>
    </source>
</evidence>
<feature type="domain" description="N-acetyltransferase" evidence="1">
    <location>
        <begin position="119"/>
        <end position="252"/>
    </location>
</feature>
<organism evidence="2 3">
    <name type="scientific">Amycolatopsis alba DSM 44262</name>
    <dbReference type="NCBI Taxonomy" id="1125972"/>
    <lineage>
        <taxon>Bacteria</taxon>
        <taxon>Bacillati</taxon>
        <taxon>Actinomycetota</taxon>
        <taxon>Actinomycetes</taxon>
        <taxon>Pseudonocardiales</taxon>
        <taxon>Pseudonocardiaceae</taxon>
        <taxon>Amycolatopsis</taxon>
    </lineage>
</organism>
<dbReference type="InterPro" id="IPR016181">
    <property type="entry name" value="Acyl_CoA_acyltransferase"/>
</dbReference>
<dbReference type="AlphaFoldDB" id="A0A229RKC4"/>
<dbReference type="CDD" id="cd04301">
    <property type="entry name" value="NAT_SF"/>
    <property type="match status" value="1"/>
</dbReference>
<dbReference type="OrthoDB" id="3814600at2"/>
<evidence type="ECO:0000313" key="2">
    <source>
        <dbReference type="EMBL" id="OXM47102.1"/>
    </source>
</evidence>
<evidence type="ECO:0000259" key="1">
    <source>
        <dbReference type="PROSITE" id="PS51186"/>
    </source>
</evidence>